<dbReference type="Gene3D" id="1.10.3730.20">
    <property type="match status" value="1"/>
</dbReference>
<evidence type="ECO:0000256" key="5">
    <source>
        <dbReference type="ARBA" id="ARBA00023136"/>
    </source>
</evidence>
<dbReference type="InterPro" id="IPR051258">
    <property type="entry name" value="Diverse_Substrate_Transporter"/>
</dbReference>
<dbReference type="RefSeq" id="WP_002944046.1">
    <property type="nucleotide sequence ID" value="NZ_CP012543.1"/>
</dbReference>
<dbReference type="PANTHER" id="PTHR42920:SF5">
    <property type="entry name" value="EAMA DOMAIN-CONTAINING PROTEIN"/>
    <property type="match status" value="1"/>
</dbReference>
<feature type="transmembrane region" description="Helical" evidence="6">
    <location>
        <begin position="119"/>
        <end position="137"/>
    </location>
</feature>
<evidence type="ECO:0000313" key="8">
    <source>
        <dbReference type="EMBL" id="QCD47913.1"/>
    </source>
</evidence>
<gene>
    <name evidence="8" type="ORF">CRECT_2329</name>
</gene>
<feature type="transmembrane region" description="Helical" evidence="6">
    <location>
        <begin position="265"/>
        <end position="287"/>
    </location>
</feature>
<comment type="subcellular location">
    <subcellularLocation>
        <location evidence="1">Cell membrane</location>
        <topology evidence="1">Multi-pass membrane protein</topology>
    </subcellularLocation>
</comment>
<dbReference type="Pfam" id="PF00892">
    <property type="entry name" value="EamA"/>
    <property type="match status" value="2"/>
</dbReference>
<name>A0A6G5QQ71_CAMRE</name>
<evidence type="ECO:0000256" key="1">
    <source>
        <dbReference type="ARBA" id="ARBA00004651"/>
    </source>
</evidence>
<dbReference type="KEGG" id="crx:CRECT_2329"/>
<evidence type="ECO:0000256" key="6">
    <source>
        <dbReference type="SAM" id="Phobius"/>
    </source>
</evidence>
<evidence type="ECO:0000256" key="3">
    <source>
        <dbReference type="ARBA" id="ARBA00022692"/>
    </source>
</evidence>
<proteinExistence type="predicted"/>
<dbReference type="EMBL" id="CP012543">
    <property type="protein sequence ID" value="QCD47913.1"/>
    <property type="molecule type" value="Genomic_DNA"/>
</dbReference>
<feature type="transmembrane region" description="Helical" evidence="6">
    <location>
        <begin position="240"/>
        <end position="259"/>
    </location>
</feature>
<reference evidence="8 9" key="1">
    <citation type="submission" date="2016-07" db="EMBL/GenBank/DDBJ databases">
        <title>Comparative genomics of the Campylobacter concisus group.</title>
        <authorList>
            <person name="Miller W.G."/>
            <person name="Yee E."/>
            <person name="Chapman M.H."/>
            <person name="Huynh S."/>
            <person name="Bono J.L."/>
            <person name="On S.L.W."/>
            <person name="StLeger J."/>
            <person name="Foster G."/>
            <person name="Parker C.T."/>
        </authorList>
    </citation>
    <scope>NUCLEOTIDE SEQUENCE [LARGE SCALE GENOMIC DNA]</scope>
    <source>
        <strain evidence="8 9">ATCC 33238</strain>
    </source>
</reference>
<keyword evidence="5 6" id="KW-0472">Membrane</keyword>
<dbReference type="SUPFAM" id="SSF103481">
    <property type="entry name" value="Multidrug resistance efflux transporter EmrE"/>
    <property type="match status" value="2"/>
</dbReference>
<dbReference type="GO" id="GO:0005886">
    <property type="term" value="C:plasma membrane"/>
    <property type="evidence" value="ECO:0007669"/>
    <property type="project" value="UniProtKB-SubCell"/>
</dbReference>
<feature type="transmembrane region" description="Helical" evidence="6">
    <location>
        <begin position="174"/>
        <end position="196"/>
    </location>
</feature>
<accession>A0A6G5QQ71</accession>
<feature type="transmembrane region" description="Helical" evidence="6">
    <location>
        <begin position="90"/>
        <end position="112"/>
    </location>
</feature>
<dbReference type="InterPro" id="IPR037185">
    <property type="entry name" value="EmrE-like"/>
</dbReference>
<organism evidence="8 9">
    <name type="scientific">Campylobacter rectus</name>
    <name type="common">Wolinella recta</name>
    <dbReference type="NCBI Taxonomy" id="203"/>
    <lineage>
        <taxon>Bacteria</taxon>
        <taxon>Pseudomonadati</taxon>
        <taxon>Campylobacterota</taxon>
        <taxon>Epsilonproteobacteria</taxon>
        <taxon>Campylobacterales</taxon>
        <taxon>Campylobacteraceae</taxon>
        <taxon>Campylobacter</taxon>
    </lineage>
</organism>
<feature type="domain" description="EamA" evidence="7">
    <location>
        <begin position="148"/>
        <end position="280"/>
    </location>
</feature>
<evidence type="ECO:0000256" key="2">
    <source>
        <dbReference type="ARBA" id="ARBA00022475"/>
    </source>
</evidence>
<feature type="domain" description="EamA" evidence="7">
    <location>
        <begin position="9"/>
        <end position="138"/>
    </location>
</feature>
<feature type="transmembrane region" description="Helical" evidence="6">
    <location>
        <begin position="66"/>
        <end position="84"/>
    </location>
</feature>
<feature type="transmembrane region" description="Helical" evidence="6">
    <location>
        <begin position="35"/>
        <end position="54"/>
    </location>
</feature>
<feature type="transmembrane region" description="Helical" evidence="6">
    <location>
        <begin position="208"/>
        <end position="228"/>
    </location>
</feature>
<dbReference type="PANTHER" id="PTHR42920">
    <property type="entry name" value="OS03G0707200 PROTEIN-RELATED"/>
    <property type="match status" value="1"/>
</dbReference>
<feature type="transmembrane region" description="Helical" evidence="6">
    <location>
        <begin position="12"/>
        <end position="29"/>
    </location>
</feature>
<dbReference type="InterPro" id="IPR000620">
    <property type="entry name" value="EamA_dom"/>
</dbReference>
<evidence type="ECO:0000259" key="7">
    <source>
        <dbReference type="Pfam" id="PF00892"/>
    </source>
</evidence>
<dbReference type="Proteomes" id="UP000502377">
    <property type="component" value="Chromosome"/>
</dbReference>
<keyword evidence="3 6" id="KW-0812">Transmembrane</keyword>
<dbReference type="AlphaFoldDB" id="A0A6G5QQ71"/>
<sequence>MKKSTEFKADFALFVIAVVWGVTFLPMAQTLKTNSVFTLLFWRFLISAVLMALISLKFTRKIDRNSLRFGAFLGALLFAAFTLQTFALKYALSSTVAFITGLNAVFTPFIALAFFGQKVVVYAFIGAFLSAAGLYLLTGSELGFGVGEGLSVVCALGFALHIIFTGVLVRRCELYWMVSAQFAAVAALCFVAAQIFEPRGVVPVLDEAFFIAVAVTSVFATVLAFFVQTAAQRYTTPVKTSLIFTFEPVSAGIVGYFVGGEILSGVQIAGAGLILFGIVVSEVGSYYKNKKSRNERN</sequence>
<evidence type="ECO:0000313" key="9">
    <source>
        <dbReference type="Proteomes" id="UP000502377"/>
    </source>
</evidence>
<keyword evidence="4 6" id="KW-1133">Transmembrane helix</keyword>
<keyword evidence="2" id="KW-1003">Cell membrane</keyword>
<protein>
    <submittedName>
        <fullName evidence="8">Putative membrane protein, putative permease (EamA domain), type 5</fullName>
    </submittedName>
</protein>
<feature type="transmembrane region" description="Helical" evidence="6">
    <location>
        <begin position="149"/>
        <end position="169"/>
    </location>
</feature>
<evidence type="ECO:0000256" key="4">
    <source>
        <dbReference type="ARBA" id="ARBA00022989"/>
    </source>
</evidence>